<dbReference type="Proteomes" id="UP000805649">
    <property type="component" value="Unassembled WGS sequence"/>
</dbReference>
<comment type="caution">
    <text evidence="1">The sequence shown here is derived from an EMBL/GenBank/DDBJ whole genome shotgun (WGS) entry which is preliminary data.</text>
</comment>
<accession>A0ACC3ZHT4</accession>
<reference evidence="1 2" key="1">
    <citation type="journal article" date="2020" name="Phytopathology">
        <title>Genome Sequence Resources of Colletotrichum truncatum, C. plurivorum, C. musicola, and C. sojae: Four Species Pathogenic to Soybean (Glycine max).</title>
        <authorList>
            <person name="Rogerio F."/>
            <person name="Boufleur T.R."/>
            <person name="Ciampi-Guillardi M."/>
            <person name="Sukno S.A."/>
            <person name="Thon M.R."/>
            <person name="Massola Junior N.S."/>
            <person name="Baroncelli R."/>
        </authorList>
    </citation>
    <scope>NUCLEOTIDE SEQUENCE [LARGE SCALE GENOMIC DNA]</scope>
    <source>
        <strain evidence="1 2">CMES1059</strain>
    </source>
</reference>
<protein>
    <submittedName>
        <fullName evidence="1">Alpha-galactosidase</fullName>
    </submittedName>
</protein>
<proteinExistence type="predicted"/>
<name>A0ACC3ZHT4_COLTU</name>
<organism evidence="1 2">
    <name type="scientific">Colletotrichum truncatum</name>
    <name type="common">Anthracnose fungus</name>
    <name type="synonym">Colletotrichum capsici</name>
    <dbReference type="NCBI Taxonomy" id="5467"/>
    <lineage>
        <taxon>Eukaryota</taxon>
        <taxon>Fungi</taxon>
        <taxon>Dikarya</taxon>
        <taxon>Ascomycota</taxon>
        <taxon>Pezizomycotina</taxon>
        <taxon>Sordariomycetes</taxon>
        <taxon>Hypocreomycetidae</taxon>
        <taxon>Glomerellales</taxon>
        <taxon>Glomerellaceae</taxon>
        <taxon>Colletotrichum</taxon>
        <taxon>Colletotrichum truncatum species complex</taxon>
    </lineage>
</organism>
<dbReference type="EMBL" id="VUJX02000001">
    <property type="protein sequence ID" value="KAL0943423.1"/>
    <property type="molecule type" value="Genomic_DNA"/>
</dbReference>
<gene>
    <name evidence="1" type="ORF">CTRU02_201309</name>
</gene>
<sequence>MSSSPLVGREDSAIIEGTGGMTLPVLLAIAIGGGLLLFICLAFLLVALASRRHRTKTLSPRCMSGEDDEVASDGGPPHTSSSSPRPRRLTKTQPRHGGHQTYMDMVEIHEQQPHRSLASIMSVPRSKTFDVFGAPAEAAEGQQRGGHMRRNHSWIDEDAIHGPKVQRDERRLSIRDSFILRTPTLPDMAGFKEEEAFADSRFHGDDHQQHPYIIQQPRPVSLPPQRSQQPRITIQTAASSYEHAEKMAAAARCSAPPGPQVQRVGSLQRLRHKTTESDLAEILRSTEERLQSVTPMNSRPATRQRANSASAGSSVLTPRGSPTKSQSPVKISSPVKAPPGSPTKPHSPIKFDSPVKRDMVVDQVGFAMGAFTQQQQQQQPQQRMRTPSPQKRLSVVSAHTPDPRHKRNISQISITSDGDSLFGETTPEIENILSMGLTSPSRRSNDNSPANEAKPEDRCMSIGSLGSNASSSLSTLYSVNEPEDDSKTGGGVHGEGTVRGRKPKGLVIDTQICDPFITPPDVPPRSPKRLSASLPPLRRVTPPEEKTPVDCKSASNSPHPKRGSTAEKNQPRLSILMHAPSLPPSPDTIRPKSVTSMKPVVLVSSTTVVSMKASPGTSPEGNAQPETPTNKPNTGQKTNVFPPPMNLHPALESPTREVSVMESPEGNISLLGGSISPKIRPARNSLHGSGPASSPPRLPLPNPELHREPRNGSPTPGRHKRRGMRSPALGRTLSRQSSTSRDHRADYPSIILNPSGSPKRNSFHRDFAVMGLQSTVAQLRRMNSQMSTLSGGSSVSDPESPTLPNMRGGGFSPDRSNSRVSKIGRQNYLALGNPKAKRNTRSSIKGARNSIAVIKGRPGANARLETLRAAVEEQENEARVVGVVRGPRPLEPSPRSQRTITRETGSPEKSPGRSLGETYGGVSGLESETEASPSKLSPSRGGLMADAIGIVRF</sequence>
<evidence type="ECO:0000313" key="1">
    <source>
        <dbReference type="EMBL" id="KAL0943423.1"/>
    </source>
</evidence>
<keyword evidence="2" id="KW-1185">Reference proteome</keyword>
<evidence type="ECO:0000313" key="2">
    <source>
        <dbReference type="Proteomes" id="UP000805649"/>
    </source>
</evidence>